<reference evidence="2 3" key="2">
    <citation type="submission" date="2018-11" db="EMBL/GenBank/DDBJ databases">
        <authorList>
            <consortium name="Pathogen Informatics"/>
        </authorList>
    </citation>
    <scope>NUCLEOTIDE SEQUENCE [LARGE SCALE GENOMIC DNA]</scope>
    <source>
        <strain evidence="2 3">MHpl1</strain>
    </source>
</reference>
<sequence length="375" mass="41731">MEVCGEENGQEAAELGELTPEGEQYKCDVSGCEYITRSGADLGKHKSTTHIAANKKGRRLTECPICQLRLTNQEDLVNHCRLHHDDEACVVEERSFDNDMEFEAWKEATEKKFLTFWHLSGRKQKGRDDVVYYKCSRSGLRRLRGKGKVAPHTKVVTPFCTSFLQKYIARSGGILVKFCTKHIGHDLDAVSLPLSKSDKNLIAQYLEQGLPSKTIRKRIREKYTDPSVKLHWISSSDIKNVMASINLQRRKLKNMGVSTAEAGSSVNGVQQSNTEYNFDDSSISAASLLVGSSMSIDYDEEGGDEGSVRGDAQNRVLALKAPIFAGTLLNCSSSVELSEKISQLDSTAGNINGRLLDLEDSKLFHNAIKEEEKEF</sequence>
<dbReference type="PANTHER" id="PTHR33936">
    <property type="entry name" value="PROTEIN CBG17840"/>
    <property type="match status" value="1"/>
</dbReference>
<dbReference type="InterPro" id="IPR013087">
    <property type="entry name" value="Znf_C2H2_type"/>
</dbReference>
<gene>
    <name evidence="2" type="ORF">HPLM_LOCUS6462</name>
</gene>
<dbReference type="PANTHER" id="PTHR33936:SF24">
    <property type="entry name" value="C2H2-TYPE DOMAIN-CONTAINING PROTEIN"/>
    <property type="match status" value="1"/>
</dbReference>
<proteinExistence type="predicted"/>
<protein>
    <submittedName>
        <fullName evidence="4">C2H2-type domain-containing protein</fullName>
    </submittedName>
</protein>
<feature type="domain" description="C2H2-type" evidence="1">
    <location>
        <begin position="63"/>
        <end position="84"/>
    </location>
</feature>
<name>A0A0N4W8E3_HAEPC</name>
<dbReference type="STRING" id="6290.A0A0N4W8E3"/>
<dbReference type="EMBL" id="UZAF01016498">
    <property type="protein sequence ID" value="VDO29053.1"/>
    <property type="molecule type" value="Genomic_DNA"/>
</dbReference>
<dbReference type="SMART" id="SM00355">
    <property type="entry name" value="ZnF_C2H2"/>
    <property type="match status" value="2"/>
</dbReference>
<dbReference type="OrthoDB" id="5864635at2759"/>
<dbReference type="InterPro" id="IPR052797">
    <property type="entry name" value="RegFact_GeneExpr_CellDeath"/>
</dbReference>
<keyword evidence="3" id="KW-1185">Reference proteome</keyword>
<evidence type="ECO:0000313" key="2">
    <source>
        <dbReference type="EMBL" id="VDO29053.1"/>
    </source>
</evidence>
<dbReference type="WBParaSite" id="HPLM_0000647001-mRNA-1">
    <property type="protein sequence ID" value="HPLM_0000647001-mRNA-1"/>
    <property type="gene ID" value="HPLM_0000647001"/>
</dbReference>
<accession>A0A0N4W8E3</accession>
<dbReference type="AlphaFoldDB" id="A0A0N4W8E3"/>
<evidence type="ECO:0000313" key="4">
    <source>
        <dbReference type="WBParaSite" id="HPLM_0000647001-mRNA-1"/>
    </source>
</evidence>
<reference evidence="4" key="1">
    <citation type="submission" date="2017-02" db="UniProtKB">
        <authorList>
            <consortium name="WormBaseParasite"/>
        </authorList>
    </citation>
    <scope>IDENTIFICATION</scope>
</reference>
<dbReference type="OMA" id="DNDMEFE"/>
<dbReference type="Gene3D" id="3.30.160.60">
    <property type="entry name" value="Classic Zinc Finger"/>
    <property type="match status" value="1"/>
</dbReference>
<organism evidence="4">
    <name type="scientific">Haemonchus placei</name>
    <name type="common">Barber's pole worm</name>
    <dbReference type="NCBI Taxonomy" id="6290"/>
    <lineage>
        <taxon>Eukaryota</taxon>
        <taxon>Metazoa</taxon>
        <taxon>Ecdysozoa</taxon>
        <taxon>Nematoda</taxon>
        <taxon>Chromadorea</taxon>
        <taxon>Rhabditida</taxon>
        <taxon>Rhabditina</taxon>
        <taxon>Rhabditomorpha</taxon>
        <taxon>Strongyloidea</taxon>
        <taxon>Trichostrongylidae</taxon>
        <taxon>Haemonchus</taxon>
    </lineage>
</organism>
<dbReference type="PROSITE" id="PS00028">
    <property type="entry name" value="ZINC_FINGER_C2H2_1"/>
    <property type="match status" value="1"/>
</dbReference>
<dbReference type="Proteomes" id="UP000268014">
    <property type="component" value="Unassembled WGS sequence"/>
</dbReference>
<evidence type="ECO:0000313" key="3">
    <source>
        <dbReference type="Proteomes" id="UP000268014"/>
    </source>
</evidence>
<evidence type="ECO:0000259" key="1">
    <source>
        <dbReference type="PROSITE" id="PS00028"/>
    </source>
</evidence>